<gene>
    <name evidence="3" type="ORF">TCAL_05955</name>
</gene>
<dbReference type="AlphaFoldDB" id="A0A553PN93"/>
<evidence type="ECO:0000313" key="3">
    <source>
        <dbReference type="EMBL" id="TRY79147.1"/>
    </source>
</evidence>
<feature type="region of interest" description="Disordered" evidence="1">
    <location>
        <begin position="158"/>
        <end position="180"/>
    </location>
</feature>
<accession>A0A553PN93</accession>
<evidence type="ECO:0000256" key="2">
    <source>
        <dbReference type="SAM" id="SignalP"/>
    </source>
</evidence>
<evidence type="ECO:0000313" key="4">
    <source>
        <dbReference type="Proteomes" id="UP000318571"/>
    </source>
</evidence>
<name>A0A553PN93_TIGCA</name>
<organism evidence="3 4">
    <name type="scientific">Tigriopus californicus</name>
    <name type="common">Marine copepod</name>
    <dbReference type="NCBI Taxonomy" id="6832"/>
    <lineage>
        <taxon>Eukaryota</taxon>
        <taxon>Metazoa</taxon>
        <taxon>Ecdysozoa</taxon>
        <taxon>Arthropoda</taxon>
        <taxon>Crustacea</taxon>
        <taxon>Multicrustacea</taxon>
        <taxon>Hexanauplia</taxon>
        <taxon>Copepoda</taxon>
        <taxon>Harpacticoida</taxon>
        <taxon>Harpacticidae</taxon>
        <taxon>Tigriopus</taxon>
    </lineage>
</organism>
<keyword evidence="4" id="KW-1185">Reference proteome</keyword>
<evidence type="ECO:0000256" key="1">
    <source>
        <dbReference type="SAM" id="MobiDB-lite"/>
    </source>
</evidence>
<feature type="signal peptide" evidence="2">
    <location>
        <begin position="1"/>
        <end position="17"/>
    </location>
</feature>
<reference evidence="3 4" key="1">
    <citation type="journal article" date="2018" name="Nat. Ecol. Evol.">
        <title>Genomic signatures of mitonuclear coevolution across populations of Tigriopus californicus.</title>
        <authorList>
            <person name="Barreto F.S."/>
            <person name="Watson E.T."/>
            <person name="Lima T.G."/>
            <person name="Willett C.S."/>
            <person name="Edmands S."/>
            <person name="Li W."/>
            <person name="Burton R.S."/>
        </authorList>
    </citation>
    <scope>NUCLEOTIDE SEQUENCE [LARGE SCALE GENOMIC DNA]</scope>
    <source>
        <strain evidence="3 4">San Diego</strain>
    </source>
</reference>
<keyword evidence="2" id="KW-0732">Signal</keyword>
<protein>
    <submittedName>
        <fullName evidence="3">Uncharacterized protein</fullName>
    </submittedName>
</protein>
<dbReference type="Proteomes" id="UP000318571">
    <property type="component" value="Chromosome 6"/>
</dbReference>
<sequence>MRGLKVILALCPQLALSFVMFPGSINETNGVQTKKIVLTEDGTENTSLQNETLAKAQASVTRESCECQCIDYTFRQGNNTYGNCLEEYKDALWCYVRDFGRSTCLDKKESSRVNGLYWSYQACSTPRYQDCLGMINDNEYDYYDEEDGLPDIGEFLRSNLRGDGSEDNEEKVTFNDSPTSLEQIGRDSVLFEESGP</sequence>
<proteinExistence type="predicted"/>
<feature type="chain" id="PRO_5021717322" evidence="2">
    <location>
        <begin position="18"/>
        <end position="196"/>
    </location>
</feature>
<comment type="caution">
    <text evidence="3">The sequence shown here is derived from an EMBL/GenBank/DDBJ whole genome shotgun (WGS) entry which is preliminary data.</text>
</comment>
<dbReference type="EMBL" id="VCGU01000002">
    <property type="protein sequence ID" value="TRY79147.1"/>
    <property type="molecule type" value="Genomic_DNA"/>
</dbReference>